<dbReference type="PANTHER" id="PTHR43739">
    <property type="entry name" value="XYLOGLUCANASE (EUROFUNG)"/>
    <property type="match status" value="1"/>
</dbReference>
<dbReference type="CDD" id="cd15482">
    <property type="entry name" value="Sialidase_non-viral"/>
    <property type="match status" value="1"/>
</dbReference>
<dbReference type="InterPro" id="IPR015943">
    <property type="entry name" value="WD40/YVTN_repeat-like_dom_sf"/>
</dbReference>
<dbReference type="RefSeq" id="WP_255916311.1">
    <property type="nucleotide sequence ID" value="NZ_JANFQO010000025.1"/>
</dbReference>
<dbReference type="EMBL" id="JANFQO010000025">
    <property type="protein sequence ID" value="MCQ4167123.1"/>
    <property type="molecule type" value="Genomic_DNA"/>
</dbReference>
<evidence type="ECO:0000313" key="3">
    <source>
        <dbReference type="Proteomes" id="UP001165498"/>
    </source>
</evidence>
<dbReference type="SUPFAM" id="SSF110296">
    <property type="entry name" value="Oligoxyloglucan reducing end-specific cellobiohydrolase"/>
    <property type="match status" value="2"/>
</dbReference>
<dbReference type="InterPro" id="IPR052025">
    <property type="entry name" value="Xyloglucanase_GH74"/>
</dbReference>
<proteinExistence type="predicted"/>
<dbReference type="Gene3D" id="2.130.10.10">
    <property type="entry name" value="YVTN repeat-like/Quinoprotein amine dehydrogenase"/>
    <property type="match status" value="4"/>
</dbReference>
<gene>
    <name evidence="2" type="ORF">NM961_20600</name>
</gene>
<keyword evidence="3" id="KW-1185">Reference proteome</keyword>
<evidence type="ECO:0008006" key="4">
    <source>
        <dbReference type="Google" id="ProtNLM"/>
    </source>
</evidence>
<evidence type="ECO:0000256" key="1">
    <source>
        <dbReference type="SAM" id="SignalP"/>
    </source>
</evidence>
<protein>
    <recommendedName>
        <fullName evidence="4">BNR/Asp-box repeat protein</fullName>
    </recommendedName>
</protein>
<dbReference type="PANTHER" id="PTHR43739:SF5">
    <property type="entry name" value="EXO-ALPHA-SIALIDASE"/>
    <property type="match status" value="1"/>
</dbReference>
<reference evidence="2" key="1">
    <citation type="submission" date="2022-07" db="EMBL/GenBank/DDBJ databases">
        <title>Tahibacter sp., a new gammaproteobacterium isolated from the silt sample collected at pig farm.</title>
        <authorList>
            <person name="Chen H."/>
        </authorList>
    </citation>
    <scope>NUCLEOTIDE SEQUENCE</scope>
    <source>
        <strain evidence="2">P2K</strain>
    </source>
</reference>
<dbReference type="Proteomes" id="UP001165498">
    <property type="component" value="Unassembled WGS sequence"/>
</dbReference>
<comment type="caution">
    <text evidence="2">The sequence shown here is derived from an EMBL/GenBank/DDBJ whole genome shotgun (WGS) entry which is preliminary data.</text>
</comment>
<name>A0ABT1QXV4_9GAMM</name>
<organism evidence="2 3">
    <name type="scientific">Tahibacter harae</name>
    <dbReference type="NCBI Taxonomy" id="2963937"/>
    <lineage>
        <taxon>Bacteria</taxon>
        <taxon>Pseudomonadati</taxon>
        <taxon>Pseudomonadota</taxon>
        <taxon>Gammaproteobacteria</taxon>
        <taxon>Lysobacterales</taxon>
        <taxon>Rhodanobacteraceae</taxon>
        <taxon>Tahibacter</taxon>
    </lineage>
</organism>
<feature type="chain" id="PRO_5047411050" description="BNR/Asp-box repeat protein" evidence="1">
    <location>
        <begin position="39"/>
        <end position="968"/>
    </location>
</feature>
<evidence type="ECO:0000313" key="2">
    <source>
        <dbReference type="EMBL" id="MCQ4167123.1"/>
    </source>
</evidence>
<feature type="signal peptide" evidence="1">
    <location>
        <begin position="1"/>
        <end position="38"/>
    </location>
</feature>
<accession>A0ABT1QXV4</accession>
<keyword evidence="1" id="KW-0732">Signal</keyword>
<sequence length="968" mass="99506">MMFSESERRYRRRRPAAAAFLLGGAALALLAGAGAARAAGNAWTRLDVPYGVDRVTVSPADPNRIMVRGGVFLLRSSDGGASWSRASQGLPPDTFPQDIAADPANPDRWITAVANRLWETRDNGASWQLLAEPPIVATYKLIRDLDWCGSSIYVGTTGGLFRSTNNGASFAPANSGVAANEPYVAAVGCRPDTPGLVFALYNQSTNLSAAPGTLYRSGDGGASWTPSVTGLASVMASGSSVRAIAFGPGGRMAAYLQATPRRLLVSQDNGLTFASGTTVPSTIQGGSGQLSWTSEATPRLIASGLGLNTTTDGVTWTSANAGLLLDTPNLPLGADGIQVAGNGAIWVANSRAGIFKSSDGIAALVEQPLFSGGARVNELVLHPTQPGQMLAVLMRLGAYSSSATGLSRMLVRSLDGGASWTQVSSQYPFGTQQSAELRIDPAAGSDITNATLYASDNPINPSTGAQFARSTDGGATWTRADTGIVATQGITNTRHLLLDPSSASAATRTLWLALDGRFTDNCASGTPGVVLSAARLWKSSNGADSWSSADGLPQPTCVPGRSYRGPAPRPVVLARASNGTLYAGTVLEVSYINSNDPVPGIANGVFRSTNGGTVWTHASNGLPHRTPGDGATSHRDVTAIAVMPGNDQIVFAAVSAIIGTPGQPGALYRSNDGGNSWTAVSTALQGEPRDLLIDPTNTARLYYQDYFYRRVYASEDGGATWGSLSAGLYAGSNATLTLDTLAPQPRLLLGGITGLFTVTRAADNDLDGVPSAMEAAAPNGGDGNFDAVADSQQAHVASVAPLAAPAAAAQGGQGAEAGRLAAPPDAQALRGADGGYLTVVVTPLSGTCAVLEDVARKSAQELAADRGAVRSDAIAFGLPDCTRARITVRGPALAPDAGRGDVVRIYGPTDSAIADSAVWGSAEDAQLHADGYSFSVEDGAVGDADTTAQRLRFVARLGSDRIFASGFQ</sequence>